<evidence type="ECO:0000256" key="6">
    <source>
        <dbReference type="ARBA" id="ARBA00048550"/>
    </source>
</evidence>
<evidence type="ECO:0000313" key="9">
    <source>
        <dbReference type="EMBL" id="MCE8023812.1"/>
    </source>
</evidence>
<dbReference type="EMBL" id="JABFTV010000003">
    <property type="protein sequence ID" value="MCE8023812.1"/>
    <property type="molecule type" value="Genomic_DNA"/>
</dbReference>
<evidence type="ECO:0000256" key="5">
    <source>
        <dbReference type="ARBA" id="ARBA00022679"/>
    </source>
</evidence>
<dbReference type="PIRSF" id="PIRSF000478">
    <property type="entry name" value="TP_PyNP"/>
    <property type="match status" value="1"/>
</dbReference>
<reference evidence="9 10" key="1">
    <citation type="journal article" date="2021" name="Front. Microbiol.">
        <title>Aerobic Denitrification and Heterotrophic Sulfur Oxidation in the Genus Halomonas Revealed by Six Novel Species Characterizations and Genome-Based Analysis.</title>
        <authorList>
            <person name="Wang L."/>
            <person name="Shao Z."/>
        </authorList>
    </citation>
    <scope>NUCLEOTIDE SEQUENCE [LARGE SCALE GENOMIC DNA]</scope>
    <source>
        <strain evidence="9 10">MCCC 1A11058</strain>
    </source>
</reference>
<dbReference type="EC" id="2.4.2.4" evidence="3 7"/>
<sequence>MAIRALPQELIRAKRDGQALAPEEIGELVTGVSDGSLSDAQVGALAMAIYLNGMNAAETVALTEAVRDSGEVLVWRGLGQGLDLPGPVLDKHSTGGVGDLVSLVLGPWIAACGGYVPMVSGRGLGHTGGTLDKLEAIPGYDIAPTRERFRRLVREAGVAIVGQTAELAPADRRLYAIRDVTATVESLPLIVSSILGKKLACGLDALVMDVKTGSGAFMPTHEASFELASTIAEVASRAGTPTTALLTDMSQPLAPCAGNAVEVREAIALLTGEKTGDKSGDESGDKSGGRLLEVTRTLAAELLLAGRLARDHEGALALLDERLASGAAAERFARMVAGLGGPADLLERHDRHLPGAAVVRPVYAERSGRVTRMDTRALGLAVVTLGGGRRAPSDGIDHSVGLSGIAALGEAVDGERPLAWVHAGSEADAERAASQLRAAIEVNDVAPGDVVLPTLIQDVIRREAP</sequence>
<dbReference type="PANTHER" id="PTHR10515">
    <property type="entry name" value="THYMIDINE PHOSPHORYLASE"/>
    <property type="match status" value="1"/>
</dbReference>
<evidence type="ECO:0000256" key="4">
    <source>
        <dbReference type="ARBA" id="ARBA00022676"/>
    </source>
</evidence>
<dbReference type="InterPro" id="IPR018090">
    <property type="entry name" value="Pyrmidine_PPas_bac/euk"/>
</dbReference>
<keyword evidence="4 7" id="KW-0328">Glycosyltransferase</keyword>
<dbReference type="InterPro" id="IPR017872">
    <property type="entry name" value="Pyrmidine_PPase_CS"/>
</dbReference>
<evidence type="ECO:0000256" key="1">
    <source>
        <dbReference type="ARBA" id="ARBA00006915"/>
    </source>
</evidence>
<comment type="caution">
    <text evidence="9">The sequence shown here is derived from an EMBL/GenBank/DDBJ whole genome shotgun (WGS) entry which is preliminary data.</text>
</comment>
<dbReference type="PROSITE" id="PS00647">
    <property type="entry name" value="THYMID_PHOSPHORYLASE"/>
    <property type="match status" value="1"/>
</dbReference>
<dbReference type="NCBIfam" id="TIGR02643">
    <property type="entry name" value="T_phosphoryl"/>
    <property type="match status" value="1"/>
</dbReference>
<dbReference type="Pfam" id="PF00591">
    <property type="entry name" value="Glycos_transf_3"/>
    <property type="match status" value="1"/>
</dbReference>
<feature type="domain" description="Pyrimidine nucleoside phosphorylase C-terminal" evidence="8">
    <location>
        <begin position="369"/>
        <end position="443"/>
    </location>
</feature>
<dbReference type="SMART" id="SM00941">
    <property type="entry name" value="PYNP_C"/>
    <property type="match status" value="1"/>
</dbReference>
<evidence type="ECO:0000259" key="8">
    <source>
        <dbReference type="SMART" id="SM00941"/>
    </source>
</evidence>
<proteinExistence type="inferred from homology"/>
<dbReference type="HAMAP" id="MF_01628">
    <property type="entry name" value="Thymid_phosp"/>
    <property type="match status" value="1"/>
</dbReference>
<dbReference type="InterPro" id="IPR035902">
    <property type="entry name" value="Nuc_phospho_transferase"/>
</dbReference>
<evidence type="ECO:0000256" key="7">
    <source>
        <dbReference type="HAMAP-Rule" id="MF_01628"/>
    </source>
</evidence>
<comment type="subunit">
    <text evidence="2 7">Homodimer.</text>
</comment>
<dbReference type="InterPro" id="IPR000053">
    <property type="entry name" value="Thymidine/pyrmidine_PPase"/>
</dbReference>
<dbReference type="NCBIfam" id="NF004490">
    <property type="entry name" value="PRK05820.1"/>
    <property type="match status" value="1"/>
</dbReference>
<dbReference type="Gene3D" id="1.20.970.10">
    <property type="entry name" value="Transferase, Pyrimidine Nucleoside Phosphorylase, Chain C"/>
    <property type="match status" value="1"/>
</dbReference>
<protein>
    <recommendedName>
        <fullName evidence="3 7">Thymidine phosphorylase</fullName>
        <ecNumber evidence="3 7">2.4.2.4</ecNumber>
    </recommendedName>
    <alternativeName>
        <fullName evidence="7">TdRPase</fullName>
    </alternativeName>
</protein>
<evidence type="ECO:0000313" key="10">
    <source>
        <dbReference type="Proteomes" id="UP001320272"/>
    </source>
</evidence>
<gene>
    <name evidence="7 9" type="primary">deoA</name>
    <name evidence="9" type="ORF">HOP59_06685</name>
</gene>
<dbReference type="InterPro" id="IPR036320">
    <property type="entry name" value="Glycosyl_Trfase_fam3_N_dom_sf"/>
</dbReference>
<keyword evidence="10" id="KW-1185">Reference proteome</keyword>
<dbReference type="InterPro" id="IPR017459">
    <property type="entry name" value="Glycosyl_Trfase_fam3_N_dom"/>
</dbReference>
<comment type="similarity">
    <text evidence="1 7">Belongs to the thymidine/pyrimidine-nucleoside phosphorylase family.</text>
</comment>
<dbReference type="InterPro" id="IPR013465">
    <property type="entry name" value="Thymidine_Pase"/>
</dbReference>
<dbReference type="InterPro" id="IPR000312">
    <property type="entry name" value="Glycosyl_Trfase_fam3"/>
</dbReference>
<dbReference type="GO" id="GO:0009032">
    <property type="term" value="F:thymidine phosphorylase activity"/>
    <property type="evidence" value="ECO:0007669"/>
    <property type="project" value="UniProtKB-EC"/>
</dbReference>
<accession>A0ABS9AQ90</accession>
<dbReference type="Pfam" id="PF02885">
    <property type="entry name" value="Glycos_trans_3N"/>
    <property type="match status" value="1"/>
</dbReference>
<evidence type="ECO:0000256" key="2">
    <source>
        <dbReference type="ARBA" id="ARBA00011738"/>
    </source>
</evidence>
<dbReference type="Pfam" id="PF07831">
    <property type="entry name" value="PYNP_C"/>
    <property type="match status" value="1"/>
</dbReference>
<comment type="function">
    <text evidence="7">The enzymes which catalyze the reversible phosphorolysis of pyrimidine nucleosides are involved in the degradation of these compounds and in their utilization as carbon and energy sources, or in the rescue of pyrimidine bases for nucleotide synthesis.</text>
</comment>
<organism evidence="9 10">
    <name type="scientific">Billgrantia aerodenitrificans</name>
    <dbReference type="NCBI Taxonomy" id="2733483"/>
    <lineage>
        <taxon>Bacteria</taxon>
        <taxon>Pseudomonadati</taxon>
        <taxon>Pseudomonadota</taxon>
        <taxon>Gammaproteobacteria</taxon>
        <taxon>Oceanospirillales</taxon>
        <taxon>Halomonadaceae</taxon>
        <taxon>Billgrantia</taxon>
    </lineage>
</organism>
<dbReference type="SUPFAM" id="SSF47648">
    <property type="entry name" value="Nucleoside phosphorylase/phosphoribosyltransferase N-terminal domain"/>
    <property type="match status" value="1"/>
</dbReference>
<dbReference type="SUPFAM" id="SSF52418">
    <property type="entry name" value="Nucleoside phosphorylase/phosphoribosyltransferase catalytic domain"/>
    <property type="match status" value="1"/>
</dbReference>
<name>A0ABS9AQ90_9GAMM</name>
<dbReference type="RefSeq" id="WP_234253284.1">
    <property type="nucleotide sequence ID" value="NZ_JABFTV010000003.1"/>
</dbReference>
<dbReference type="PANTHER" id="PTHR10515:SF0">
    <property type="entry name" value="THYMIDINE PHOSPHORYLASE"/>
    <property type="match status" value="1"/>
</dbReference>
<comment type="catalytic activity">
    <reaction evidence="6 7">
        <text>thymidine + phosphate = 2-deoxy-alpha-D-ribose 1-phosphate + thymine</text>
        <dbReference type="Rhea" id="RHEA:16037"/>
        <dbReference type="ChEBI" id="CHEBI:17748"/>
        <dbReference type="ChEBI" id="CHEBI:17821"/>
        <dbReference type="ChEBI" id="CHEBI:43474"/>
        <dbReference type="ChEBI" id="CHEBI:57259"/>
        <dbReference type="EC" id="2.4.2.4"/>
    </reaction>
</comment>
<dbReference type="SUPFAM" id="SSF54680">
    <property type="entry name" value="Pyrimidine nucleoside phosphorylase C-terminal domain"/>
    <property type="match status" value="1"/>
</dbReference>
<dbReference type="Gene3D" id="3.90.1170.30">
    <property type="entry name" value="Pyrimidine nucleoside phosphorylase-like, C-terminal domain"/>
    <property type="match status" value="1"/>
</dbReference>
<dbReference type="InterPro" id="IPR013102">
    <property type="entry name" value="PYNP_C"/>
</dbReference>
<dbReference type="Proteomes" id="UP001320272">
    <property type="component" value="Unassembled WGS sequence"/>
</dbReference>
<keyword evidence="5 7" id="KW-0808">Transferase</keyword>
<comment type="pathway">
    <text evidence="7">Pyrimidine metabolism; dTMP biosynthesis via salvage pathway; dTMP from thymine: step 1/2.</text>
</comment>
<dbReference type="Gene3D" id="3.40.1030.10">
    <property type="entry name" value="Nucleoside phosphorylase/phosphoribosyltransferase catalytic domain"/>
    <property type="match status" value="1"/>
</dbReference>
<dbReference type="NCBIfam" id="TIGR02644">
    <property type="entry name" value="Y_phosphoryl"/>
    <property type="match status" value="1"/>
</dbReference>
<dbReference type="InterPro" id="IPR036566">
    <property type="entry name" value="PYNP-like_C_sf"/>
</dbReference>
<evidence type="ECO:0000256" key="3">
    <source>
        <dbReference type="ARBA" id="ARBA00011892"/>
    </source>
</evidence>